<feature type="region of interest" description="Disordered" evidence="1">
    <location>
        <begin position="71"/>
        <end position="110"/>
    </location>
</feature>
<gene>
    <name evidence="4" type="primary">LOC100375506</name>
</gene>
<proteinExistence type="predicted"/>
<dbReference type="GeneID" id="100375506"/>
<dbReference type="Pfam" id="PF24237">
    <property type="entry name" value="INO80E"/>
    <property type="match status" value="1"/>
</dbReference>
<feature type="domain" description="INO80 complex subunit E N-terminal" evidence="2">
    <location>
        <begin position="17"/>
        <end position="64"/>
    </location>
</feature>
<evidence type="ECO:0000259" key="2">
    <source>
        <dbReference type="Pfam" id="PF24237"/>
    </source>
</evidence>
<accession>A0ABM0GJP0</accession>
<name>A0ABM0GJP0_SACKO</name>
<organism evidence="3 4">
    <name type="scientific">Saccoglossus kowalevskii</name>
    <name type="common">Acorn worm</name>
    <dbReference type="NCBI Taxonomy" id="10224"/>
    <lineage>
        <taxon>Eukaryota</taxon>
        <taxon>Metazoa</taxon>
        <taxon>Hemichordata</taxon>
        <taxon>Enteropneusta</taxon>
        <taxon>Harrimaniidae</taxon>
        <taxon>Saccoglossus</taxon>
    </lineage>
</organism>
<evidence type="ECO:0000313" key="4">
    <source>
        <dbReference type="RefSeq" id="XP_002731337.1"/>
    </source>
</evidence>
<dbReference type="InterPro" id="IPR026678">
    <property type="entry name" value="INO80E"/>
</dbReference>
<evidence type="ECO:0000256" key="1">
    <source>
        <dbReference type="SAM" id="MobiDB-lite"/>
    </source>
</evidence>
<protein>
    <submittedName>
        <fullName evidence="4">INO80 complex subunit E-like</fullName>
    </submittedName>
</protein>
<evidence type="ECO:0000313" key="3">
    <source>
        <dbReference type="Proteomes" id="UP000694865"/>
    </source>
</evidence>
<dbReference type="PANTHER" id="PTHR21812:SF1">
    <property type="entry name" value="INO80 COMPLEX SUBUNIT E"/>
    <property type="match status" value="1"/>
</dbReference>
<sequence length="215" mass="24222">MMPVAEEHETEAFDTPDYKQKYKSLKRKLKFLIYEQECFQEELRKTQRKLLKVSRDKSFLLDRLVQYEEINDSSSDSDETLSSSSENEMKDSGFQKGKKKKTGAHTSMPSLPYNLDGFLGGYSALMSAQHNPHSSLDAGTFSLPQFTSETTFSDIPPKKTKKSRLKTASSKQSKSSEGHSTIPAEQSNLDIKVEEETTGGDVYEGDDNLIIDIPE</sequence>
<feature type="region of interest" description="Disordered" evidence="1">
    <location>
        <begin position="148"/>
        <end position="208"/>
    </location>
</feature>
<dbReference type="InterPro" id="IPR056515">
    <property type="entry name" value="INO80E_N"/>
</dbReference>
<dbReference type="RefSeq" id="XP_002731337.1">
    <property type="nucleotide sequence ID" value="XM_002731291.2"/>
</dbReference>
<dbReference type="Proteomes" id="UP000694865">
    <property type="component" value="Unplaced"/>
</dbReference>
<keyword evidence="3" id="KW-1185">Reference proteome</keyword>
<dbReference type="PANTHER" id="PTHR21812">
    <property type="entry name" value="INO80 COMPLEX SUBUNIT E"/>
    <property type="match status" value="1"/>
</dbReference>
<reference evidence="4" key="1">
    <citation type="submission" date="2025-08" db="UniProtKB">
        <authorList>
            <consortium name="RefSeq"/>
        </authorList>
    </citation>
    <scope>IDENTIFICATION</scope>
    <source>
        <tissue evidence="4">Testes</tissue>
    </source>
</reference>